<protein>
    <recommendedName>
        <fullName evidence="4">DUF4440 domain-containing protein</fullName>
    </recommendedName>
</protein>
<feature type="signal peptide" evidence="1">
    <location>
        <begin position="1"/>
        <end position="18"/>
    </location>
</feature>
<keyword evidence="3" id="KW-1185">Reference proteome</keyword>
<dbReference type="SUPFAM" id="SSF54427">
    <property type="entry name" value="NTF2-like"/>
    <property type="match status" value="1"/>
</dbReference>
<dbReference type="Gene3D" id="3.10.450.50">
    <property type="match status" value="1"/>
</dbReference>
<dbReference type="EMBL" id="BOPV01000001">
    <property type="protein sequence ID" value="GIL40108.1"/>
    <property type="molecule type" value="Genomic_DNA"/>
</dbReference>
<gene>
    <name evidence="2" type="ORF">TMPK1_23450</name>
</gene>
<accession>A0A8S8X8C8</accession>
<keyword evidence="1" id="KW-0732">Signal</keyword>
<sequence>MYKFLIALCCATALTTSAAFGLDLTAEWEALGRTYILSCQSNNTLDIAPLRGLYTDDAVEVFFSPRAAPRVTVGAAAIEENAERNFRRMRQGNVKSVLRYKIVDRQEQNGTVVDRGFYRIQGMGPHGEMDEIGRVVIVQRKGADGRWRQQFHGNVPATREEFEAAEAIALY</sequence>
<evidence type="ECO:0000313" key="2">
    <source>
        <dbReference type="EMBL" id="GIL40108.1"/>
    </source>
</evidence>
<dbReference type="RefSeq" id="WP_420243217.1">
    <property type="nucleotide sequence ID" value="NZ_BOPV01000001.1"/>
</dbReference>
<dbReference type="Proteomes" id="UP000681075">
    <property type="component" value="Unassembled WGS sequence"/>
</dbReference>
<evidence type="ECO:0008006" key="4">
    <source>
        <dbReference type="Google" id="ProtNLM"/>
    </source>
</evidence>
<dbReference type="InterPro" id="IPR032710">
    <property type="entry name" value="NTF2-like_dom_sf"/>
</dbReference>
<reference evidence="2" key="1">
    <citation type="submission" date="2021-02" db="EMBL/GenBank/DDBJ databases">
        <title>Genome sequence of Rhodospirillales sp. strain TMPK1 isolated from soil.</title>
        <authorList>
            <person name="Nakai R."/>
            <person name="Kusada H."/>
            <person name="Tamaki H."/>
        </authorList>
    </citation>
    <scope>NUCLEOTIDE SEQUENCE</scope>
    <source>
        <strain evidence="2">TMPK1</strain>
    </source>
</reference>
<evidence type="ECO:0000256" key="1">
    <source>
        <dbReference type="SAM" id="SignalP"/>
    </source>
</evidence>
<comment type="caution">
    <text evidence="2">The sequence shown here is derived from an EMBL/GenBank/DDBJ whole genome shotgun (WGS) entry which is preliminary data.</text>
</comment>
<dbReference type="AlphaFoldDB" id="A0A8S8X8C8"/>
<evidence type="ECO:0000313" key="3">
    <source>
        <dbReference type="Proteomes" id="UP000681075"/>
    </source>
</evidence>
<proteinExistence type="predicted"/>
<feature type="chain" id="PRO_5035800703" description="DUF4440 domain-containing protein" evidence="1">
    <location>
        <begin position="19"/>
        <end position="171"/>
    </location>
</feature>
<name>A0A8S8X8C8_9PROT</name>
<organism evidence="2 3">
    <name type="scientific">Roseiterribacter gracilis</name>
    <dbReference type="NCBI Taxonomy" id="2812848"/>
    <lineage>
        <taxon>Bacteria</taxon>
        <taxon>Pseudomonadati</taxon>
        <taxon>Pseudomonadota</taxon>
        <taxon>Alphaproteobacteria</taxon>
        <taxon>Rhodospirillales</taxon>
        <taxon>Roseiterribacteraceae</taxon>
        <taxon>Roseiterribacter</taxon>
    </lineage>
</organism>